<dbReference type="SUPFAM" id="SSF46689">
    <property type="entry name" value="Homeodomain-like"/>
    <property type="match status" value="1"/>
</dbReference>
<dbReference type="InterPro" id="IPR009057">
    <property type="entry name" value="Homeodomain-like_sf"/>
</dbReference>
<evidence type="ECO:0000256" key="1">
    <source>
        <dbReference type="ARBA" id="ARBA00023125"/>
    </source>
</evidence>
<dbReference type="InterPro" id="IPR006600">
    <property type="entry name" value="HTH_CenpB_DNA-bd_dom"/>
</dbReference>
<evidence type="ECO:0000259" key="2">
    <source>
        <dbReference type="PROSITE" id="PS51253"/>
    </source>
</evidence>
<evidence type="ECO:0000313" key="4">
    <source>
        <dbReference type="Proteomes" id="UP000005408"/>
    </source>
</evidence>
<reference evidence="3" key="1">
    <citation type="submission" date="2022-08" db="UniProtKB">
        <authorList>
            <consortium name="EnsemblMetazoa"/>
        </authorList>
    </citation>
    <scope>IDENTIFICATION</scope>
    <source>
        <strain evidence="3">05x7-T-G4-1.051#20</strain>
    </source>
</reference>
<evidence type="ECO:0000313" key="3">
    <source>
        <dbReference type="EnsemblMetazoa" id="G34188.1:cds"/>
    </source>
</evidence>
<proteinExistence type="predicted"/>
<protein>
    <recommendedName>
        <fullName evidence="2">HTH CENPB-type domain-containing protein</fullName>
    </recommendedName>
</protein>
<organism evidence="3 4">
    <name type="scientific">Magallana gigas</name>
    <name type="common">Pacific oyster</name>
    <name type="synonym">Crassostrea gigas</name>
    <dbReference type="NCBI Taxonomy" id="29159"/>
    <lineage>
        <taxon>Eukaryota</taxon>
        <taxon>Metazoa</taxon>
        <taxon>Spiralia</taxon>
        <taxon>Lophotrochozoa</taxon>
        <taxon>Mollusca</taxon>
        <taxon>Bivalvia</taxon>
        <taxon>Autobranchia</taxon>
        <taxon>Pteriomorphia</taxon>
        <taxon>Ostreida</taxon>
        <taxon>Ostreoidea</taxon>
        <taxon>Ostreidae</taxon>
        <taxon>Magallana</taxon>
    </lineage>
</organism>
<name>A0A8W8MS24_MAGGI</name>
<feature type="domain" description="HTH CENPB-type" evidence="2">
    <location>
        <begin position="41"/>
        <end position="103"/>
    </location>
</feature>
<dbReference type="SMART" id="SM00674">
    <property type="entry name" value="CENPB"/>
    <property type="match status" value="1"/>
</dbReference>
<dbReference type="EnsemblMetazoa" id="G34188.1">
    <property type="protein sequence ID" value="G34188.1:cds"/>
    <property type="gene ID" value="G34188"/>
</dbReference>
<dbReference type="Gene3D" id="1.10.10.60">
    <property type="entry name" value="Homeodomain-like"/>
    <property type="match status" value="1"/>
</dbReference>
<dbReference type="GO" id="GO:0003677">
    <property type="term" value="F:DNA binding"/>
    <property type="evidence" value="ECO:0007669"/>
    <property type="project" value="UniProtKB-KW"/>
</dbReference>
<dbReference type="GO" id="GO:0005634">
    <property type="term" value="C:nucleus"/>
    <property type="evidence" value="ECO:0007669"/>
    <property type="project" value="TreeGrafter"/>
</dbReference>
<keyword evidence="1" id="KW-0238">DNA-binding</keyword>
<dbReference type="InterPro" id="IPR050863">
    <property type="entry name" value="CenT-Element_Derived"/>
</dbReference>
<dbReference type="PANTHER" id="PTHR19303">
    <property type="entry name" value="TRANSPOSON"/>
    <property type="match status" value="1"/>
</dbReference>
<accession>A0A8W8MS24</accession>
<sequence>MSSIVLQPYTEIRDPPNTLSTWIKNAQKIKEAYEQSTFGPQRKKMRTAAYKDTEEAVLQWFKTTRDQNVPVSGPLLIAKAQEFASQLGDDFKCTTGWLERFKD</sequence>
<dbReference type="Pfam" id="PF03221">
    <property type="entry name" value="HTH_Tnp_Tc5"/>
    <property type="match status" value="1"/>
</dbReference>
<dbReference type="PANTHER" id="PTHR19303:SF73">
    <property type="entry name" value="PROTEIN PDC2"/>
    <property type="match status" value="1"/>
</dbReference>
<dbReference type="Proteomes" id="UP000005408">
    <property type="component" value="Unassembled WGS sequence"/>
</dbReference>
<dbReference type="AlphaFoldDB" id="A0A8W8MS24"/>
<keyword evidence="4" id="KW-1185">Reference proteome</keyword>
<dbReference type="PROSITE" id="PS51253">
    <property type="entry name" value="HTH_CENPB"/>
    <property type="match status" value="1"/>
</dbReference>